<name>A0A9N8KX45_CHRIL</name>
<keyword evidence="1" id="KW-0732">Signal</keyword>
<evidence type="ECO:0000313" key="3">
    <source>
        <dbReference type="Proteomes" id="UP001154114"/>
    </source>
</evidence>
<feature type="chain" id="PRO_5040202251" description="Secreted protein" evidence="1">
    <location>
        <begin position="22"/>
        <end position="93"/>
    </location>
</feature>
<reference evidence="2" key="1">
    <citation type="submission" date="2021-12" db="EMBL/GenBank/DDBJ databases">
        <authorList>
            <person name="King R."/>
        </authorList>
    </citation>
    <scope>NUCLEOTIDE SEQUENCE</scope>
</reference>
<evidence type="ECO:0000313" key="2">
    <source>
        <dbReference type="EMBL" id="CAD0203687.1"/>
    </source>
</evidence>
<accession>A0A9N8KX45</accession>
<dbReference type="Proteomes" id="UP001154114">
    <property type="component" value="Chromosome 20"/>
</dbReference>
<protein>
    <recommendedName>
        <fullName evidence="4">Secreted protein</fullName>
    </recommendedName>
</protein>
<organism evidence="2 3">
    <name type="scientific">Chrysodeixis includens</name>
    <name type="common">Soybean looper</name>
    <name type="synonym">Pseudoplusia includens</name>
    <dbReference type="NCBI Taxonomy" id="689277"/>
    <lineage>
        <taxon>Eukaryota</taxon>
        <taxon>Metazoa</taxon>
        <taxon>Ecdysozoa</taxon>
        <taxon>Arthropoda</taxon>
        <taxon>Hexapoda</taxon>
        <taxon>Insecta</taxon>
        <taxon>Pterygota</taxon>
        <taxon>Neoptera</taxon>
        <taxon>Endopterygota</taxon>
        <taxon>Lepidoptera</taxon>
        <taxon>Glossata</taxon>
        <taxon>Ditrysia</taxon>
        <taxon>Noctuoidea</taxon>
        <taxon>Noctuidae</taxon>
        <taxon>Plusiinae</taxon>
        <taxon>Chrysodeixis</taxon>
    </lineage>
</organism>
<dbReference type="EMBL" id="LR824023">
    <property type="protein sequence ID" value="CAD0203687.1"/>
    <property type="molecule type" value="Genomic_DNA"/>
</dbReference>
<feature type="signal peptide" evidence="1">
    <location>
        <begin position="1"/>
        <end position="21"/>
    </location>
</feature>
<evidence type="ECO:0008006" key="4">
    <source>
        <dbReference type="Google" id="ProtNLM"/>
    </source>
</evidence>
<evidence type="ECO:0000256" key="1">
    <source>
        <dbReference type="SAM" id="SignalP"/>
    </source>
</evidence>
<gene>
    <name evidence="2" type="ORF">CINC_LOCUS5999</name>
</gene>
<keyword evidence="3" id="KW-1185">Reference proteome</keyword>
<sequence>MQQRWRIIKLVWAATEPVCLCVDQERPAASSSALVNMRVTRTAYRVAVRDSCHRRALYYLYSICNIPKTWVHETVAAGAGISRHERGSGSAGR</sequence>
<dbReference type="AlphaFoldDB" id="A0A9N8KX45"/>
<proteinExistence type="predicted"/>